<keyword evidence="1" id="KW-0812">Transmembrane</keyword>
<evidence type="ECO:0000256" key="1">
    <source>
        <dbReference type="SAM" id="Phobius"/>
    </source>
</evidence>
<dbReference type="AlphaFoldDB" id="A0A540V5H4"/>
<accession>A0A540V5H4</accession>
<gene>
    <name evidence="2" type="ORF">FKZ59_02630</name>
</gene>
<feature type="transmembrane region" description="Helical" evidence="1">
    <location>
        <begin position="84"/>
        <end position="103"/>
    </location>
</feature>
<evidence type="ECO:0000313" key="2">
    <source>
        <dbReference type="EMBL" id="TQE92004.1"/>
    </source>
</evidence>
<feature type="transmembrane region" description="Helical" evidence="1">
    <location>
        <begin position="7"/>
        <end position="25"/>
    </location>
</feature>
<feature type="transmembrane region" description="Helical" evidence="1">
    <location>
        <begin position="37"/>
        <end position="54"/>
    </location>
</feature>
<sequence length="109" mass="11904">MKMLGSIIGIVSAVASVVFWGIFSFDNPYSRPDSETVGNLFVAAVIPAAFVVVGQFIKPKWFMFVVFLLSLPLGIYFLMMPGIFRGFSAASLGYLISFLLLLADQRKAG</sequence>
<dbReference type="EMBL" id="VIGD01000002">
    <property type="protein sequence ID" value="TQE92004.1"/>
    <property type="molecule type" value="Genomic_DNA"/>
</dbReference>
<dbReference type="Proteomes" id="UP000315753">
    <property type="component" value="Unassembled WGS sequence"/>
</dbReference>
<comment type="caution">
    <text evidence="2">The sequence shown here is derived from an EMBL/GenBank/DDBJ whole genome shotgun (WGS) entry which is preliminary data.</text>
</comment>
<proteinExistence type="predicted"/>
<dbReference type="OrthoDB" id="2620460at2"/>
<keyword evidence="1" id="KW-1133">Transmembrane helix</keyword>
<keyword evidence="3" id="KW-1185">Reference proteome</keyword>
<reference evidence="2 3" key="1">
    <citation type="submission" date="2019-06" db="EMBL/GenBank/DDBJ databases">
        <title>Genome sequence of Ureibacillus terrenus.</title>
        <authorList>
            <person name="Maclea K.S."/>
            <person name="Simoes M."/>
        </authorList>
    </citation>
    <scope>NUCLEOTIDE SEQUENCE [LARGE SCALE GENOMIC DNA]</scope>
    <source>
        <strain evidence="2 3">ATCC BAA-384</strain>
    </source>
</reference>
<feature type="transmembrane region" description="Helical" evidence="1">
    <location>
        <begin position="61"/>
        <end position="78"/>
    </location>
</feature>
<dbReference type="RefSeq" id="WP_141601180.1">
    <property type="nucleotide sequence ID" value="NZ_VIGD01000002.1"/>
</dbReference>
<protein>
    <submittedName>
        <fullName evidence="2">Uncharacterized protein</fullName>
    </submittedName>
</protein>
<name>A0A540V5H4_9BACL</name>
<keyword evidence="1" id="KW-0472">Membrane</keyword>
<evidence type="ECO:0000313" key="3">
    <source>
        <dbReference type="Proteomes" id="UP000315753"/>
    </source>
</evidence>
<organism evidence="2 3">
    <name type="scientific">Ureibacillus terrenus</name>
    <dbReference type="NCBI Taxonomy" id="118246"/>
    <lineage>
        <taxon>Bacteria</taxon>
        <taxon>Bacillati</taxon>
        <taxon>Bacillota</taxon>
        <taxon>Bacilli</taxon>
        <taxon>Bacillales</taxon>
        <taxon>Caryophanaceae</taxon>
        <taxon>Ureibacillus</taxon>
    </lineage>
</organism>